<dbReference type="EMBL" id="BKCJ010003063">
    <property type="protein sequence ID" value="GEU52750.1"/>
    <property type="molecule type" value="Genomic_DNA"/>
</dbReference>
<organism evidence="1">
    <name type="scientific">Tanacetum cinerariifolium</name>
    <name type="common">Dalmatian daisy</name>
    <name type="synonym">Chrysanthemum cinerariifolium</name>
    <dbReference type="NCBI Taxonomy" id="118510"/>
    <lineage>
        <taxon>Eukaryota</taxon>
        <taxon>Viridiplantae</taxon>
        <taxon>Streptophyta</taxon>
        <taxon>Embryophyta</taxon>
        <taxon>Tracheophyta</taxon>
        <taxon>Spermatophyta</taxon>
        <taxon>Magnoliopsida</taxon>
        <taxon>eudicotyledons</taxon>
        <taxon>Gunneridae</taxon>
        <taxon>Pentapetalae</taxon>
        <taxon>asterids</taxon>
        <taxon>campanulids</taxon>
        <taxon>Asterales</taxon>
        <taxon>Asteraceae</taxon>
        <taxon>Asteroideae</taxon>
        <taxon>Anthemideae</taxon>
        <taxon>Anthemidinae</taxon>
        <taxon>Tanacetum</taxon>
    </lineage>
</organism>
<protein>
    <submittedName>
        <fullName evidence="1">Retrovirus-related Pol polyprotein LINE-1</fullName>
    </submittedName>
</protein>
<proteinExistence type="predicted"/>
<dbReference type="PANTHER" id="PTHR47027:SF20">
    <property type="entry name" value="REVERSE TRANSCRIPTASE-LIKE PROTEIN WITH RNA-DIRECTED DNA POLYMERASE DOMAIN"/>
    <property type="match status" value="1"/>
</dbReference>
<reference evidence="1" key="1">
    <citation type="journal article" date="2019" name="Sci. Rep.">
        <title>Draft genome of Tanacetum cinerariifolium, the natural source of mosquito coil.</title>
        <authorList>
            <person name="Yamashiro T."/>
            <person name="Shiraishi A."/>
            <person name="Satake H."/>
            <person name="Nakayama K."/>
        </authorList>
    </citation>
    <scope>NUCLEOTIDE SEQUENCE</scope>
</reference>
<accession>A0A6L2KVG9</accession>
<gene>
    <name evidence="1" type="ORF">Tci_024728</name>
</gene>
<dbReference type="PANTHER" id="PTHR47027">
    <property type="entry name" value="REVERSE TRANSCRIPTASE DOMAIN-CONTAINING PROTEIN"/>
    <property type="match status" value="1"/>
</dbReference>
<evidence type="ECO:0000313" key="1">
    <source>
        <dbReference type="EMBL" id="GEU52750.1"/>
    </source>
</evidence>
<comment type="caution">
    <text evidence="1">The sequence shown here is derived from an EMBL/GenBank/DDBJ whole genome shotgun (WGS) entry which is preliminary data.</text>
</comment>
<name>A0A6L2KVG9_TANCI</name>
<dbReference type="AlphaFoldDB" id="A0A6L2KVG9"/>
<sequence length="104" mass="12137">MKKYRERQRDMHMAFPDLEKAYDSVPRDLIWSTLVDKGAPRIYIRAIRDMYDGAKTRVRTSIENTESFPVEDIPGCLIFADDIVLVSESTKGLNSRLEKWREAL</sequence>